<proteinExistence type="predicted"/>
<dbReference type="Proteomes" id="UP000237347">
    <property type="component" value="Unassembled WGS sequence"/>
</dbReference>
<name>A0AAW0L3L1_QUESU</name>
<organism evidence="1 2">
    <name type="scientific">Quercus suber</name>
    <name type="common">Cork oak</name>
    <dbReference type="NCBI Taxonomy" id="58331"/>
    <lineage>
        <taxon>Eukaryota</taxon>
        <taxon>Viridiplantae</taxon>
        <taxon>Streptophyta</taxon>
        <taxon>Embryophyta</taxon>
        <taxon>Tracheophyta</taxon>
        <taxon>Spermatophyta</taxon>
        <taxon>Magnoliopsida</taxon>
        <taxon>eudicotyledons</taxon>
        <taxon>Gunneridae</taxon>
        <taxon>Pentapetalae</taxon>
        <taxon>rosids</taxon>
        <taxon>fabids</taxon>
        <taxon>Fagales</taxon>
        <taxon>Fagaceae</taxon>
        <taxon>Quercus</taxon>
    </lineage>
</organism>
<gene>
    <name evidence="1" type="ORF">CFP56_008340</name>
</gene>
<accession>A0AAW0L3L1</accession>
<comment type="caution">
    <text evidence="1">The sequence shown here is derived from an EMBL/GenBank/DDBJ whole genome shotgun (WGS) entry which is preliminary data.</text>
</comment>
<evidence type="ECO:0000313" key="2">
    <source>
        <dbReference type="Proteomes" id="UP000237347"/>
    </source>
</evidence>
<keyword evidence="2" id="KW-1185">Reference proteome</keyword>
<reference evidence="1 2" key="1">
    <citation type="journal article" date="2018" name="Sci. Data">
        <title>The draft genome sequence of cork oak.</title>
        <authorList>
            <person name="Ramos A.M."/>
            <person name="Usie A."/>
            <person name="Barbosa P."/>
            <person name="Barros P.M."/>
            <person name="Capote T."/>
            <person name="Chaves I."/>
            <person name="Simoes F."/>
            <person name="Abreu I."/>
            <person name="Carrasquinho I."/>
            <person name="Faro C."/>
            <person name="Guimaraes J.B."/>
            <person name="Mendonca D."/>
            <person name="Nobrega F."/>
            <person name="Rodrigues L."/>
            <person name="Saibo N.J.M."/>
            <person name="Varela M.C."/>
            <person name="Egas C."/>
            <person name="Matos J."/>
            <person name="Miguel C.M."/>
            <person name="Oliveira M.M."/>
            <person name="Ricardo C.P."/>
            <person name="Goncalves S."/>
        </authorList>
    </citation>
    <scope>NUCLEOTIDE SEQUENCE [LARGE SCALE GENOMIC DNA]</scope>
    <source>
        <strain evidence="2">cv. HL8</strain>
    </source>
</reference>
<dbReference type="EMBL" id="PKMF04000160">
    <property type="protein sequence ID" value="KAK7846144.1"/>
    <property type="molecule type" value="Genomic_DNA"/>
</dbReference>
<dbReference type="AlphaFoldDB" id="A0AAW0L3L1"/>
<evidence type="ECO:0000313" key="1">
    <source>
        <dbReference type="EMBL" id="KAK7846144.1"/>
    </source>
</evidence>
<protein>
    <submittedName>
        <fullName evidence="1">Uncharacterized protein</fullName>
    </submittedName>
</protein>
<sequence length="80" mass="8766">MTTCVYQLTIANSSGSATHETLLFKGQYISQLLTGATYITEDLLQPAWFKECTFLNVIASRIAMDLKLLLYLGGTASISN</sequence>